<name>A0A8J2KAZ0_9HEXA</name>
<dbReference type="InterPro" id="IPR031578">
    <property type="entry name" value="TipE"/>
</dbReference>
<keyword evidence="2" id="KW-0812">Transmembrane</keyword>
<keyword evidence="2" id="KW-0472">Membrane</keyword>
<evidence type="ECO:0000256" key="1">
    <source>
        <dbReference type="SAM" id="MobiDB-lite"/>
    </source>
</evidence>
<gene>
    <name evidence="3" type="ORF">AFUS01_LOCUS21364</name>
</gene>
<comment type="caution">
    <text evidence="3">The sequence shown here is derived from an EMBL/GenBank/DDBJ whole genome shotgun (WGS) entry which is preliminary data.</text>
</comment>
<proteinExistence type="predicted"/>
<dbReference type="GO" id="GO:0017080">
    <property type="term" value="F:sodium channel regulator activity"/>
    <property type="evidence" value="ECO:0007669"/>
    <property type="project" value="TreeGrafter"/>
</dbReference>
<evidence type="ECO:0000313" key="3">
    <source>
        <dbReference type="EMBL" id="CAG7732883.1"/>
    </source>
</evidence>
<keyword evidence="2" id="KW-1133">Transmembrane helix</keyword>
<dbReference type="Proteomes" id="UP000708208">
    <property type="component" value="Unassembled WGS sequence"/>
</dbReference>
<keyword evidence="4" id="KW-1185">Reference proteome</keyword>
<protein>
    <submittedName>
        <fullName evidence="3">Uncharacterized protein</fullName>
    </submittedName>
</protein>
<sequence>MAVTYDFDPTPVLCVTVDSVIKETTSDCSSWSFCKQDCEAPASRCYQILINYRKFNRTYETIPEVVTEAEMQIGSRFGCYYSRRNPRLVVIDPKWVIPTSSLAVTLGLPATLLTTSIFIFCFLAAQYCPCASSSDRLKPEGVKTQQGRYSSIQDVNPKA</sequence>
<feature type="transmembrane region" description="Helical" evidence="2">
    <location>
        <begin position="102"/>
        <end position="125"/>
    </location>
</feature>
<accession>A0A8J2KAZ0</accession>
<dbReference type="EMBL" id="CAJVCH010239502">
    <property type="protein sequence ID" value="CAG7732883.1"/>
    <property type="molecule type" value="Genomic_DNA"/>
</dbReference>
<dbReference type="PANTHER" id="PTHR12335">
    <property type="entry name" value="TIPE PROTEIN TEMPERATURE-INDUCED PARALYTIC E"/>
    <property type="match status" value="1"/>
</dbReference>
<dbReference type="PANTHER" id="PTHR12335:SF6">
    <property type="entry name" value="PROTEIN TIPE"/>
    <property type="match status" value="1"/>
</dbReference>
<evidence type="ECO:0000256" key="2">
    <source>
        <dbReference type="SAM" id="Phobius"/>
    </source>
</evidence>
<reference evidence="3" key="1">
    <citation type="submission" date="2021-06" db="EMBL/GenBank/DDBJ databases">
        <authorList>
            <person name="Hodson N. C."/>
            <person name="Mongue J. A."/>
            <person name="Jaron S. K."/>
        </authorList>
    </citation>
    <scope>NUCLEOTIDE SEQUENCE</scope>
</reference>
<organism evidence="3 4">
    <name type="scientific">Allacma fusca</name>
    <dbReference type="NCBI Taxonomy" id="39272"/>
    <lineage>
        <taxon>Eukaryota</taxon>
        <taxon>Metazoa</taxon>
        <taxon>Ecdysozoa</taxon>
        <taxon>Arthropoda</taxon>
        <taxon>Hexapoda</taxon>
        <taxon>Collembola</taxon>
        <taxon>Symphypleona</taxon>
        <taxon>Sminthuridae</taxon>
        <taxon>Allacma</taxon>
    </lineage>
</organism>
<dbReference type="OrthoDB" id="8175770at2759"/>
<evidence type="ECO:0000313" key="4">
    <source>
        <dbReference type="Proteomes" id="UP000708208"/>
    </source>
</evidence>
<dbReference type="GO" id="GO:0005886">
    <property type="term" value="C:plasma membrane"/>
    <property type="evidence" value="ECO:0007669"/>
    <property type="project" value="TreeGrafter"/>
</dbReference>
<feature type="region of interest" description="Disordered" evidence="1">
    <location>
        <begin position="136"/>
        <end position="159"/>
    </location>
</feature>
<dbReference type="AlphaFoldDB" id="A0A8J2KAZ0"/>
<dbReference type="GO" id="GO:0002028">
    <property type="term" value="P:regulation of sodium ion transport"/>
    <property type="evidence" value="ECO:0007669"/>
    <property type="project" value="TreeGrafter"/>
</dbReference>
<feature type="compositionally biased region" description="Polar residues" evidence="1">
    <location>
        <begin position="143"/>
        <end position="159"/>
    </location>
</feature>